<feature type="region of interest" description="Disordered" evidence="1">
    <location>
        <begin position="35"/>
        <end position="88"/>
    </location>
</feature>
<name>A0A4Y2J7U8_ARAVE</name>
<evidence type="ECO:0000256" key="1">
    <source>
        <dbReference type="SAM" id="MobiDB-lite"/>
    </source>
</evidence>
<evidence type="ECO:0000313" key="2">
    <source>
        <dbReference type="EMBL" id="GBM86323.1"/>
    </source>
</evidence>
<feature type="non-terminal residue" evidence="2">
    <location>
        <position position="1"/>
    </location>
</feature>
<sequence length="88" mass="9937">AKQKGGVKDKKELSKLRFLCRSLAAITPPTMGQRAAICQDNRSNDTSLSARPQRKSAIQERLQHSQQTESIINNSPQETCRERKIDPF</sequence>
<protein>
    <submittedName>
        <fullName evidence="2">Uncharacterized protein</fullName>
    </submittedName>
</protein>
<feature type="compositionally biased region" description="Polar residues" evidence="1">
    <location>
        <begin position="64"/>
        <end position="78"/>
    </location>
</feature>
<reference evidence="2 3" key="1">
    <citation type="journal article" date="2019" name="Sci. Rep.">
        <title>Orb-weaving spider Araneus ventricosus genome elucidates the spidroin gene catalogue.</title>
        <authorList>
            <person name="Kono N."/>
            <person name="Nakamura H."/>
            <person name="Ohtoshi R."/>
            <person name="Moran D.A.P."/>
            <person name="Shinohara A."/>
            <person name="Yoshida Y."/>
            <person name="Fujiwara M."/>
            <person name="Mori M."/>
            <person name="Tomita M."/>
            <person name="Arakawa K."/>
        </authorList>
    </citation>
    <scope>NUCLEOTIDE SEQUENCE [LARGE SCALE GENOMIC DNA]</scope>
</reference>
<accession>A0A4Y2J7U8</accession>
<feature type="compositionally biased region" description="Polar residues" evidence="1">
    <location>
        <begin position="40"/>
        <end position="50"/>
    </location>
</feature>
<gene>
    <name evidence="2" type="ORF">AVEN_161390_1</name>
</gene>
<proteinExistence type="predicted"/>
<evidence type="ECO:0000313" key="3">
    <source>
        <dbReference type="Proteomes" id="UP000499080"/>
    </source>
</evidence>
<keyword evidence="3" id="KW-1185">Reference proteome</keyword>
<dbReference type="AlphaFoldDB" id="A0A4Y2J7U8"/>
<comment type="caution">
    <text evidence="2">The sequence shown here is derived from an EMBL/GenBank/DDBJ whole genome shotgun (WGS) entry which is preliminary data.</text>
</comment>
<dbReference type="EMBL" id="BGPR01109559">
    <property type="protein sequence ID" value="GBM86323.1"/>
    <property type="molecule type" value="Genomic_DNA"/>
</dbReference>
<dbReference type="Proteomes" id="UP000499080">
    <property type="component" value="Unassembled WGS sequence"/>
</dbReference>
<feature type="compositionally biased region" description="Basic and acidic residues" evidence="1">
    <location>
        <begin position="79"/>
        <end position="88"/>
    </location>
</feature>
<organism evidence="2 3">
    <name type="scientific">Araneus ventricosus</name>
    <name type="common">Orbweaver spider</name>
    <name type="synonym">Epeira ventricosa</name>
    <dbReference type="NCBI Taxonomy" id="182803"/>
    <lineage>
        <taxon>Eukaryota</taxon>
        <taxon>Metazoa</taxon>
        <taxon>Ecdysozoa</taxon>
        <taxon>Arthropoda</taxon>
        <taxon>Chelicerata</taxon>
        <taxon>Arachnida</taxon>
        <taxon>Araneae</taxon>
        <taxon>Araneomorphae</taxon>
        <taxon>Entelegynae</taxon>
        <taxon>Araneoidea</taxon>
        <taxon>Araneidae</taxon>
        <taxon>Araneus</taxon>
    </lineage>
</organism>